<name>A0A6B3NNP3_9CYAN</name>
<evidence type="ECO:0000256" key="1">
    <source>
        <dbReference type="ARBA" id="ARBA00009820"/>
    </source>
</evidence>
<reference evidence="2" key="1">
    <citation type="submission" date="2019-11" db="EMBL/GenBank/DDBJ databases">
        <title>Genomic insights into an expanded diversity of filamentous marine cyanobacteria reveals the extraordinary biosynthetic potential of Moorea and Okeania.</title>
        <authorList>
            <person name="Ferreira Leao T."/>
            <person name="Wang M."/>
            <person name="Moss N."/>
            <person name="Da Silva R."/>
            <person name="Sanders J."/>
            <person name="Nurk S."/>
            <person name="Gurevich A."/>
            <person name="Humphrey G."/>
            <person name="Reher R."/>
            <person name="Zhu Q."/>
            <person name="Belda-Ferre P."/>
            <person name="Glukhov E."/>
            <person name="Rex R."/>
            <person name="Dorrestein P.C."/>
            <person name="Knight R."/>
            <person name="Pevzner P."/>
            <person name="Gerwick W.H."/>
            <person name="Gerwick L."/>
        </authorList>
    </citation>
    <scope>NUCLEOTIDE SEQUENCE</scope>
    <source>
        <strain evidence="2">SIO1C4</strain>
    </source>
</reference>
<dbReference type="AlphaFoldDB" id="A0A6B3NNP3"/>
<dbReference type="Gene3D" id="2.120.10.30">
    <property type="entry name" value="TolB, C-terminal domain"/>
    <property type="match status" value="1"/>
</dbReference>
<organism evidence="2">
    <name type="scientific">Symploca sp. SIO1C4</name>
    <dbReference type="NCBI Taxonomy" id="2607765"/>
    <lineage>
        <taxon>Bacteria</taxon>
        <taxon>Bacillati</taxon>
        <taxon>Cyanobacteriota</taxon>
        <taxon>Cyanophyceae</taxon>
        <taxon>Coleofasciculales</taxon>
        <taxon>Coleofasciculaceae</taxon>
        <taxon>Symploca</taxon>
    </lineage>
</organism>
<protein>
    <submittedName>
        <fullName evidence="2">TolB family protein</fullName>
    </submittedName>
</protein>
<dbReference type="SUPFAM" id="SSF69304">
    <property type="entry name" value="Tricorn protease N-terminal domain"/>
    <property type="match status" value="1"/>
</dbReference>
<sequence>MKHYLLIPAAVVVVSLLTSCGSPGRLLDFPFDPGGHSLNSPASELTPHLAAQYIVFVSDRSGTQDVYLYDATQRRLIDLPGLNSLDVIASHPAVSEDGKTIVFAATRQDRSGIYLYNRQTSQLRNLTDNLQAEVRHPTLSADGSRIAFEVGQNGQWDILVYDRSGTPLDLQTSY</sequence>
<dbReference type="EMBL" id="JAAHFQ010001004">
    <property type="protein sequence ID" value="NER31962.1"/>
    <property type="molecule type" value="Genomic_DNA"/>
</dbReference>
<dbReference type="PANTHER" id="PTHR36842">
    <property type="entry name" value="PROTEIN TOLB HOMOLOG"/>
    <property type="match status" value="1"/>
</dbReference>
<dbReference type="InterPro" id="IPR011659">
    <property type="entry name" value="WD40"/>
</dbReference>
<dbReference type="PANTHER" id="PTHR36842:SF1">
    <property type="entry name" value="PROTEIN TOLB"/>
    <property type="match status" value="1"/>
</dbReference>
<comment type="similarity">
    <text evidence="1">Belongs to the TolB family.</text>
</comment>
<accession>A0A6B3NNP3</accession>
<dbReference type="PROSITE" id="PS51257">
    <property type="entry name" value="PROKAR_LIPOPROTEIN"/>
    <property type="match status" value="1"/>
</dbReference>
<comment type="caution">
    <text evidence="2">The sequence shown here is derived from an EMBL/GenBank/DDBJ whole genome shotgun (WGS) entry which is preliminary data.</text>
</comment>
<evidence type="ECO:0000313" key="2">
    <source>
        <dbReference type="EMBL" id="NER31962.1"/>
    </source>
</evidence>
<dbReference type="Pfam" id="PF07676">
    <property type="entry name" value="PD40"/>
    <property type="match status" value="2"/>
</dbReference>
<gene>
    <name evidence="2" type="ORF">F6J89_31240</name>
</gene>
<proteinExistence type="inferred from homology"/>
<dbReference type="InterPro" id="IPR011042">
    <property type="entry name" value="6-blade_b-propeller_TolB-like"/>
</dbReference>